<dbReference type="AlphaFoldDB" id="N1MSS0"/>
<dbReference type="Pfam" id="PF02515">
    <property type="entry name" value="CoA_transf_3"/>
    <property type="match status" value="1"/>
</dbReference>
<dbReference type="Proteomes" id="UP000013201">
    <property type="component" value="Unassembled WGS sequence"/>
</dbReference>
<organism evidence="1 2">
    <name type="scientific">Sphingobium indicum BiD32</name>
    <dbReference type="NCBI Taxonomy" id="1301087"/>
    <lineage>
        <taxon>Bacteria</taxon>
        <taxon>Pseudomonadati</taxon>
        <taxon>Pseudomonadota</taxon>
        <taxon>Alphaproteobacteria</taxon>
        <taxon>Sphingomonadales</taxon>
        <taxon>Sphingomonadaceae</taxon>
        <taxon>Sphingobium</taxon>
    </lineage>
</organism>
<evidence type="ECO:0000313" key="1">
    <source>
        <dbReference type="EMBL" id="CCW18697.1"/>
    </source>
</evidence>
<proteinExistence type="predicted"/>
<dbReference type="PANTHER" id="PTHR48228:SF5">
    <property type="entry name" value="ALPHA-METHYLACYL-COA RACEMASE"/>
    <property type="match status" value="1"/>
</dbReference>
<sequence length="406" mass="43285">MYALLPSLRVVEASSFVASPTAGLYLAQLGAEVIRFDQIGGGPDFKRWPLSPSGSSLYWEGLNKGKKSIAIDLGRPEGRELAQRLATAPGANAGLLLTNYPVNSFLAHDRLVALRPDLVTVRVMGLADGGNALDYTVNCAVGFPQITGPASLGNEPVNHVLPAWDLLTGAYAAFALLAAERSRRESGKGREVRVPLMDMATATISNLGMIGEVLSTGADRTRYGNQLYGAFGRDFVTADGKRLVIMAITQRQWAGLIESLGLREAVAHVEADRGVNFSKDEGLRFEHRDTLVPLVAQAVAQRNSDELFPDFDARGVCWGPYKGMYEAATDPALVARNPIFSSIEHVSGLTYPTAGAPVTIPEESRGSPIRAPRLGEHTDEVLLELLGLASGEVGSLHDAGVVAGPE</sequence>
<keyword evidence="2" id="KW-1185">Reference proteome</keyword>
<gene>
    <name evidence="1" type="ORF">EBBID32_30520</name>
</gene>
<dbReference type="InterPro" id="IPR023606">
    <property type="entry name" value="CoA-Trfase_III_dom_1_sf"/>
</dbReference>
<comment type="caution">
    <text evidence="1">The sequence shown here is derived from an EMBL/GenBank/DDBJ whole genome shotgun (WGS) entry which is preliminary data.</text>
</comment>
<name>N1MSS0_9SPHN</name>
<dbReference type="PANTHER" id="PTHR48228">
    <property type="entry name" value="SUCCINYL-COA--D-CITRAMALATE COA-TRANSFERASE"/>
    <property type="match status" value="1"/>
</dbReference>
<dbReference type="EMBL" id="CAVK010000147">
    <property type="protein sequence ID" value="CCW18697.1"/>
    <property type="molecule type" value="Genomic_DNA"/>
</dbReference>
<dbReference type="InterPro" id="IPR044855">
    <property type="entry name" value="CoA-Trfase_III_dom3_sf"/>
</dbReference>
<dbReference type="InterPro" id="IPR003673">
    <property type="entry name" value="CoA-Trfase_fam_III"/>
</dbReference>
<dbReference type="Gene3D" id="3.30.1540.10">
    <property type="entry name" value="formyl-coa transferase, domain 3"/>
    <property type="match status" value="1"/>
</dbReference>
<reference evidence="2" key="2">
    <citation type="submission" date="2013-04" db="EMBL/GenBank/DDBJ databases">
        <title>Bisphenol A degrading Sphingobium sp. strain BiD32.</title>
        <authorList>
            <person name="Nielsen J.L."/>
            <person name="Zhou N.A."/>
            <person name="Kjeldal H."/>
        </authorList>
    </citation>
    <scope>NUCLEOTIDE SEQUENCE [LARGE SCALE GENOMIC DNA]</scope>
    <source>
        <strain evidence="2">BiD32</strain>
    </source>
</reference>
<evidence type="ECO:0000313" key="2">
    <source>
        <dbReference type="Proteomes" id="UP000013201"/>
    </source>
</evidence>
<protein>
    <submittedName>
        <fullName evidence="1">CAIB/BAIF family protein</fullName>
    </submittedName>
</protein>
<accession>N1MSS0</accession>
<dbReference type="RefSeq" id="WP_006959798.1">
    <property type="nucleotide sequence ID" value="NZ_CAVK010000147.1"/>
</dbReference>
<dbReference type="Gene3D" id="3.40.50.10540">
    <property type="entry name" value="Crotonobetainyl-coa:carnitine coa-transferase, domain 1"/>
    <property type="match status" value="1"/>
</dbReference>
<dbReference type="InterPro" id="IPR050509">
    <property type="entry name" value="CoA-transferase_III"/>
</dbReference>
<dbReference type="GO" id="GO:0003824">
    <property type="term" value="F:catalytic activity"/>
    <property type="evidence" value="ECO:0007669"/>
    <property type="project" value="InterPro"/>
</dbReference>
<dbReference type="OrthoDB" id="9806585at2"/>
<dbReference type="SUPFAM" id="SSF89796">
    <property type="entry name" value="CoA-transferase family III (CaiB/BaiF)"/>
    <property type="match status" value="1"/>
</dbReference>
<reference evidence="1 2" key="1">
    <citation type="submission" date="2013-03" db="EMBL/GenBank/DDBJ databases">
        <authorList>
            <person name="Le V."/>
        </authorList>
    </citation>
    <scope>NUCLEOTIDE SEQUENCE [LARGE SCALE GENOMIC DNA]</scope>
    <source>
        <strain evidence="1 2">BiD32</strain>
    </source>
</reference>